<reference evidence="2 3" key="1">
    <citation type="submission" date="2021-07" db="EMBL/GenBank/DDBJ databases">
        <title>The Aristolochia fimbriata genome: insights into angiosperm evolution, floral development and chemical biosynthesis.</title>
        <authorList>
            <person name="Jiao Y."/>
        </authorList>
    </citation>
    <scope>NUCLEOTIDE SEQUENCE [LARGE SCALE GENOMIC DNA]</scope>
    <source>
        <strain evidence="2">IBCAS-2021</strain>
        <tissue evidence="2">Leaf</tissue>
    </source>
</reference>
<evidence type="ECO:0000256" key="1">
    <source>
        <dbReference type="SAM" id="MobiDB-lite"/>
    </source>
</evidence>
<evidence type="ECO:0000313" key="2">
    <source>
        <dbReference type="EMBL" id="KAG9441704.1"/>
    </source>
</evidence>
<evidence type="ECO:0000313" key="3">
    <source>
        <dbReference type="Proteomes" id="UP000825729"/>
    </source>
</evidence>
<feature type="compositionally biased region" description="Acidic residues" evidence="1">
    <location>
        <begin position="271"/>
        <end position="287"/>
    </location>
</feature>
<name>A0AAV7DZJ8_ARIFI</name>
<comment type="caution">
    <text evidence="2">The sequence shown here is derived from an EMBL/GenBank/DDBJ whole genome shotgun (WGS) entry which is preliminary data.</text>
</comment>
<keyword evidence="3" id="KW-1185">Reference proteome</keyword>
<accession>A0AAV7DZJ8</accession>
<feature type="region of interest" description="Disordered" evidence="1">
    <location>
        <begin position="256"/>
        <end position="287"/>
    </location>
</feature>
<dbReference type="EMBL" id="JAINDJ010000007">
    <property type="protein sequence ID" value="KAG9441704.1"/>
    <property type="molecule type" value="Genomic_DNA"/>
</dbReference>
<sequence length="347" mass="37915">MMRHGLKLLLQREIQFHLVQTEQLIQDQERHRPIKPQRPQQRQFDDHRIVDHPTVLERQTAQTIIPRRELGGLDAGALLQRQRIQRPAVGEQYVEQVLGYAYPRHGQLPEINEPGEGSRTEGGGGEFQRAEVLVLVEEARELEHLHAVVGQLLEPRPVEEAEVHVTDCCGKPTFTINGEAEPVDDVGVVGEEGVAHADAEGVDLVVGVGADEEAGEVDEPGLAGGLDGSGEPALVGFEERTAGAVLGEVVLVEVEPEDAGPEEAPPFPEEGGTDGEVEGEEGDDDDEDFVREGAEAVEGAGHCCCRDIRGRHGRRRRWRKRSRGFGRERNLGFGGVLLARGGENGRN</sequence>
<organism evidence="2 3">
    <name type="scientific">Aristolochia fimbriata</name>
    <name type="common">White veined hardy Dutchman's pipe vine</name>
    <dbReference type="NCBI Taxonomy" id="158543"/>
    <lineage>
        <taxon>Eukaryota</taxon>
        <taxon>Viridiplantae</taxon>
        <taxon>Streptophyta</taxon>
        <taxon>Embryophyta</taxon>
        <taxon>Tracheophyta</taxon>
        <taxon>Spermatophyta</taxon>
        <taxon>Magnoliopsida</taxon>
        <taxon>Magnoliidae</taxon>
        <taxon>Piperales</taxon>
        <taxon>Aristolochiaceae</taxon>
        <taxon>Aristolochia</taxon>
    </lineage>
</organism>
<protein>
    <submittedName>
        <fullName evidence="2">Uncharacterized protein</fullName>
    </submittedName>
</protein>
<gene>
    <name evidence="2" type="ORF">H6P81_017558</name>
</gene>
<proteinExistence type="predicted"/>
<dbReference type="Proteomes" id="UP000825729">
    <property type="component" value="Unassembled WGS sequence"/>
</dbReference>
<dbReference type="AlphaFoldDB" id="A0AAV7DZJ8"/>